<protein>
    <recommendedName>
        <fullName evidence="3">GAF domain-containing protein</fullName>
    </recommendedName>
</protein>
<evidence type="ECO:0008006" key="3">
    <source>
        <dbReference type="Google" id="ProtNLM"/>
    </source>
</evidence>
<keyword evidence="2" id="KW-1185">Reference proteome</keyword>
<gene>
    <name evidence="1" type="ORF">NEZAVI_LOCUS10538</name>
</gene>
<dbReference type="InterPro" id="IPR029016">
    <property type="entry name" value="GAF-like_dom_sf"/>
</dbReference>
<name>A0A9P0MT18_NEZVI</name>
<evidence type="ECO:0000313" key="1">
    <source>
        <dbReference type="EMBL" id="CAH1401532.1"/>
    </source>
</evidence>
<dbReference type="OrthoDB" id="6604998at2759"/>
<dbReference type="SUPFAM" id="SSF55781">
    <property type="entry name" value="GAF domain-like"/>
    <property type="match status" value="1"/>
</dbReference>
<dbReference type="AlphaFoldDB" id="A0A9P0MT18"/>
<organism evidence="1 2">
    <name type="scientific">Nezara viridula</name>
    <name type="common">Southern green stink bug</name>
    <name type="synonym">Cimex viridulus</name>
    <dbReference type="NCBI Taxonomy" id="85310"/>
    <lineage>
        <taxon>Eukaryota</taxon>
        <taxon>Metazoa</taxon>
        <taxon>Ecdysozoa</taxon>
        <taxon>Arthropoda</taxon>
        <taxon>Hexapoda</taxon>
        <taxon>Insecta</taxon>
        <taxon>Pterygota</taxon>
        <taxon>Neoptera</taxon>
        <taxon>Paraneoptera</taxon>
        <taxon>Hemiptera</taxon>
        <taxon>Heteroptera</taxon>
        <taxon>Panheteroptera</taxon>
        <taxon>Pentatomomorpha</taxon>
        <taxon>Pentatomoidea</taxon>
        <taxon>Pentatomidae</taxon>
        <taxon>Pentatominae</taxon>
        <taxon>Nezara</taxon>
    </lineage>
</organism>
<sequence>MTKIKNYTGYLKQRFLIDPSSTEEKKIRDFIDAHKLPKSFYLERRLREMDKRLVQTRNFEDTLNKMTEKRRLIVEWNLALHLKAIVKILKFFTQSSGAICYIVDQNNKTHLFVILYNGEHLIQRPIGEAFRINDCLCLATSAAKHKEIMLSPYLYKDYRFPLGNGWRESEDCIGLAVPIMKSNCQVLGVIELTKPMFSNEYSPIDTEAVSLMTSLFGYLAEESDITTEIQMVLTFINPMMKLITQYLECTLPAATIISQLTVNI</sequence>
<feature type="non-terminal residue" evidence="1">
    <location>
        <position position="264"/>
    </location>
</feature>
<dbReference type="EMBL" id="OV725081">
    <property type="protein sequence ID" value="CAH1401532.1"/>
    <property type="molecule type" value="Genomic_DNA"/>
</dbReference>
<reference evidence="1" key="1">
    <citation type="submission" date="2022-01" db="EMBL/GenBank/DDBJ databases">
        <authorList>
            <person name="King R."/>
        </authorList>
    </citation>
    <scope>NUCLEOTIDE SEQUENCE</scope>
</reference>
<dbReference type="Proteomes" id="UP001152798">
    <property type="component" value="Chromosome 5"/>
</dbReference>
<accession>A0A9P0MT18</accession>
<proteinExistence type="predicted"/>
<evidence type="ECO:0000313" key="2">
    <source>
        <dbReference type="Proteomes" id="UP001152798"/>
    </source>
</evidence>
<dbReference type="Gene3D" id="3.30.450.40">
    <property type="match status" value="1"/>
</dbReference>